<accession>A0ABV7CP20</accession>
<dbReference type="Pfam" id="PF21162">
    <property type="entry name" value="ETFQO_UQ-bd"/>
    <property type="match status" value="1"/>
</dbReference>
<evidence type="ECO:0000256" key="4">
    <source>
        <dbReference type="ARBA" id="ARBA00022630"/>
    </source>
</evidence>
<keyword evidence="3 12" id="KW-0813">Transport</keyword>
<gene>
    <name evidence="14" type="ORF">ACFOEE_17230</name>
</gene>
<keyword evidence="15" id="KW-1185">Reference proteome</keyword>
<dbReference type="RefSeq" id="WP_377127194.1">
    <property type="nucleotide sequence ID" value="NZ_JBHRSD010000035.1"/>
</dbReference>
<dbReference type="PANTHER" id="PTHR10617">
    <property type="entry name" value="ELECTRON TRANSFER FLAVOPROTEIN-UBIQUINONE OXIDOREDUCTASE"/>
    <property type="match status" value="1"/>
</dbReference>
<name>A0ABV7CP20_9GAMM</name>
<evidence type="ECO:0000256" key="5">
    <source>
        <dbReference type="ARBA" id="ARBA00022723"/>
    </source>
</evidence>
<dbReference type="PANTHER" id="PTHR10617:SF107">
    <property type="entry name" value="ELECTRON TRANSFER FLAVOPROTEIN-UBIQUINONE OXIDOREDUCTASE, MITOCHONDRIAL"/>
    <property type="match status" value="1"/>
</dbReference>
<dbReference type="SUPFAM" id="SSF54862">
    <property type="entry name" value="4Fe-4S ferredoxins"/>
    <property type="match status" value="1"/>
</dbReference>
<reference evidence="15" key="1">
    <citation type="journal article" date="2019" name="Int. J. Syst. Evol. Microbiol.">
        <title>The Global Catalogue of Microorganisms (GCM) 10K type strain sequencing project: providing services to taxonomists for standard genome sequencing and annotation.</title>
        <authorList>
            <consortium name="The Broad Institute Genomics Platform"/>
            <consortium name="The Broad Institute Genome Sequencing Center for Infectious Disease"/>
            <person name="Wu L."/>
            <person name="Ma J."/>
        </authorList>
    </citation>
    <scope>NUCLEOTIDE SEQUENCE [LARGE SCALE GENOMIC DNA]</scope>
    <source>
        <strain evidence="15">KCTC 42730</strain>
    </source>
</reference>
<evidence type="ECO:0000256" key="8">
    <source>
        <dbReference type="ARBA" id="ARBA00023002"/>
    </source>
</evidence>
<dbReference type="Pfam" id="PF05187">
    <property type="entry name" value="Fer4_ETF_QO"/>
    <property type="match status" value="1"/>
</dbReference>
<evidence type="ECO:0000256" key="10">
    <source>
        <dbReference type="ARBA" id="ARBA00023014"/>
    </source>
</evidence>
<dbReference type="EMBL" id="JBHRSD010000035">
    <property type="protein sequence ID" value="MFC3034252.1"/>
    <property type="molecule type" value="Genomic_DNA"/>
</dbReference>
<comment type="catalytic activity">
    <reaction evidence="12">
        <text>a ubiquinone + reduced [electron-transfer flavoprotein] = a ubiquinol + oxidized [electron-transfer flavoprotein] + H(+)</text>
        <dbReference type="Rhea" id="RHEA:24052"/>
        <dbReference type="Rhea" id="RHEA-COMP:9565"/>
        <dbReference type="Rhea" id="RHEA-COMP:9566"/>
        <dbReference type="Rhea" id="RHEA-COMP:10685"/>
        <dbReference type="Rhea" id="RHEA-COMP:10686"/>
        <dbReference type="ChEBI" id="CHEBI:15378"/>
        <dbReference type="ChEBI" id="CHEBI:16389"/>
        <dbReference type="ChEBI" id="CHEBI:17976"/>
        <dbReference type="ChEBI" id="CHEBI:57692"/>
        <dbReference type="ChEBI" id="CHEBI:58307"/>
        <dbReference type="EC" id="1.5.5.1"/>
    </reaction>
</comment>
<evidence type="ECO:0000313" key="15">
    <source>
        <dbReference type="Proteomes" id="UP001595453"/>
    </source>
</evidence>
<dbReference type="Gene3D" id="3.30.9.90">
    <property type="match status" value="1"/>
</dbReference>
<dbReference type="InterPro" id="IPR049398">
    <property type="entry name" value="ETF-QO/FixC_UQ-bd"/>
</dbReference>
<dbReference type="SUPFAM" id="SSF54373">
    <property type="entry name" value="FAD-linked reductases, C-terminal domain"/>
    <property type="match status" value="1"/>
</dbReference>
<organism evidence="14 15">
    <name type="scientific">Pseudoalteromonas fenneropenaei</name>
    <dbReference type="NCBI Taxonomy" id="1737459"/>
    <lineage>
        <taxon>Bacteria</taxon>
        <taxon>Pseudomonadati</taxon>
        <taxon>Pseudomonadota</taxon>
        <taxon>Gammaproteobacteria</taxon>
        <taxon>Alteromonadales</taxon>
        <taxon>Pseudoalteromonadaceae</taxon>
        <taxon>Pseudoalteromonas</taxon>
    </lineage>
</organism>
<evidence type="ECO:0000313" key="14">
    <source>
        <dbReference type="EMBL" id="MFC3034252.1"/>
    </source>
</evidence>
<dbReference type="InterPro" id="IPR040156">
    <property type="entry name" value="ETF-QO"/>
</dbReference>
<keyword evidence="9 12" id="KW-0408">Iron</keyword>
<dbReference type="InterPro" id="IPR007859">
    <property type="entry name" value="ETF-QO/FixX_C"/>
</dbReference>
<keyword evidence="4 12" id="KW-0285">Flavoprotein</keyword>
<evidence type="ECO:0000256" key="12">
    <source>
        <dbReference type="RuleBase" id="RU366068"/>
    </source>
</evidence>
<keyword evidence="10 12" id="KW-0411">Iron-sulfur</keyword>
<evidence type="ECO:0000256" key="11">
    <source>
        <dbReference type="ARBA" id="ARBA00023075"/>
    </source>
</evidence>
<dbReference type="PROSITE" id="PS51257">
    <property type="entry name" value="PROKAR_LIPOPROTEIN"/>
    <property type="match status" value="1"/>
</dbReference>
<proteinExistence type="predicted"/>
<keyword evidence="5 12" id="KW-0479">Metal-binding</keyword>
<dbReference type="GO" id="GO:0004174">
    <property type="term" value="F:electron-transferring-flavoprotein dehydrogenase activity"/>
    <property type="evidence" value="ECO:0007669"/>
    <property type="project" value="UniProtKB-EC"/>
</dbReference>
<dbReference type="PROSITE" id="PS51379">
    <property type="entry name" value="4FE4S_FER_2"/>
    <property type="match status" value="1"/>
</dbReference>
<dbReference type="SUPFAM" id="SSF51905">
    <property type="entry name" value="FAD/NAD(P)-binding domain"/>
    <property type="match status" value="1"/>
</dbReference>
<dbReference type="InterPro" id="IPR017896">
    <property type="entry name" value="4Fe4S_Fe-S-bd"/>
</dbReference>
<comment type="function">
    <text evidence="2 12">Accepts electrons from ETF and reduces ubiquinone.</text>
</comment>
<evidence type="ECO:0000256" key="2">
    <source>
        <dbReference type="ARBA" id="ARBA00002819"/>
    </source>
</evidence>
<dbReference type="PRINTS" id="PR00420">
    <property type="entry name" value="RNGMNOXGNASE"/>
</dbReference>
<sequence>MVERETMEFDVVIVGAGPAGLSCAIRLAQQAQAKQQELMICVVEKGSEVGAHILSGAVFETTALDELIPNWAEKGAPLHTKVTHDEIYLFKDEQSARALPHLIVPKTFMNEGNYIVSMGNVCRWLAEQAEALGVEIFPGFSAHSLIIEDEQVKGIVTGDMGVDKNGEHKDSYMPGMELRAKYTVFAEGCRGHLGKQLIKYFELDKDATPQHYGIGFKEIWQVSPDKHQAGLVVHGAGWPLDDNAHGGSFMYHAEDNQVVVGLIIDLNYENTYLSPFDEFQRMKHHPVFAKVLEGATRIAYGARAIAKGGLHSLPKMHFPGGLLVGCDAGTLNFAKIKGNHTAMKSGMIAADCIVAALAKEDYVADLAVYADKFKSSWVYDELYRSRNFGPAMHKFGRILGGAYNMIDQNLFSGSLPFTLKDTVPDHACLKHKSQCQPLNYPKPDGKLSFDKLSSVFLSNTNHEESQPCHLHLADAAIPIQVNLAQFAEPAQRYCPAGVYEVAKDEQGEDKFVINAQNCIHCKTCDIKDPSQNITWVTPEGAGGPNYPNM</sequence>
<dbReference type="Pfam" id="PF01494">
    <property type="entry name" value="FAD_binding_3"/>
    <property type="match status" value="1"/>
</dbReference>
<evidence type="ECO:0000256" key="6">
    <source>
        <dbReference type="ARBA" id="ARBA00022827"/>
    </source>
</evidence>
<evidence type="ECO:0000256" key="1">
    <source>
        <dbReference type="ARBA" id="ARBA00001974"/>
    </source>
</evidence>
<comment type="caution">
    <text evidence="14">The sequence shown here is derived from an EMBL/GenBank/DDBJ whole genome shotgun (WGS) entry which is preliminary data.</text>
</comment>
<comment type="cofactor">
    <cofactor evidence="1 12">
        <name>FAD</name>
        <dbReference type="ChEBI" id="CHEBI:57692"/>
    </cofactor>
</comment>
<evidence type="ECO:0000259" key="13">
    <source>
        <dbReference type="PROSITE" id="PS51379"/>
    </source>
</evidence>
<dbReference type="InterPro" id="IPR036188">
    <property type="entry name" value="FAD/NAD-bd_sf"/>
</dbReference>
<dbReference type="Proteomes" id="UP001595453">
    <property type="component" value="Unassembled WGS sequence"/>
</dbReference>
<keyword evidence="11 12" id="KW-0830">Ubiquinone</keyword>
<evidence type="ECO:0000256" key="7">
    <source>
        <dbReference type="ARBA" id="ARBA00022982"/>
    </source>
</evidence>
<dbReference type="InterPro" id="IPR002938">
    <property type="entry name" value="FAD-bd"/>
</dbReference>
<feature type="domain" description="4Fe-4S ferredoxin-type" evidence="13">
    <location>
        <begin position="509"/>
        <end position="538"/>
    </location>
</feature>
<dbReference type="EC" id="1.5.5.1" evidence="12"/>
<evidence type="ECO:0000256" key="9">
    <source>
        <dbReference type="ARBA" id="ARBA00023004"/>
    </source>
</evidence>
<dbReference type="Gene3D" id="3.30.70.20">
    <property type="match status" value="1"/>
</dbReference>
<dbReference type="Gene3D" id="3.50.50.60">
    <property type="entry name" value="FAD/NAD(P)-binding domain"/>
    <property type="match status" value="1"/>
</dbReference>
<keyword evidence="6 12" id="KW-0274">FAD</keyword>
<comment type="cofactor">
    <cofactor evidence="12">
        <name>[4Fe-4S] cluster</name>
        <dbReference type="ChEBI" id="CHEBI:49883"/>
    </cofactor>
    <text evidence="12">Binds 1 [4Fe-4S] cluster.</text>
</comment>
<keyword evidence="7 12" id="KW-0249">Electron transport</keyword>
<evidence type="ECO:0000256" key="3">
    <source>
        <dbReference type="ARBA" id="ARBA00022448"/>
    </source>
</evidence>
<keyword evidence="8 12" id="KW-0560">Oxidoreductase</keyword>
<protein>
    <recommendedName>
        <fullName evidence="12">Electron transfer flavoprotein-ubiquinone oxidoreductase</fullName>
        <shortName evidence="12">ETF-QO</shortName>
        <ecNumber evidence="12">1.5.5.1</ecNumber>
    </recommendedName>
</protein>